<evidence type="ECO:0000313" key="3">
    <source>
        <dbReference type="Proteomes" id="UP001232992"/>
    </source>
</evidence>
<name>A0ABT7C326_9CYAN</name>
<keyword evidence="3" id="KW-1185">Reference proteome</keyword>
<comment type="caution">
    <text evidence="2">The sequence shown here is derived from an EMBL/GenBank/DDBJ whole genome shotgun (WGS) entry which is preliminary data.</text>
</comment>
<reference evidence="2 3" key="1">
    <citation type="submission" date="2023-01" db="EMBL/GenBank/DDBJ databases">
        <title>Novel diversity within Roseofilum (Cyanobacteria; Desertifilaceae) from marine benthic mats with descriptions of four novel species.</title>
        <authorList>
            <person name="Wang Y."/>
            <person name="Berthold D.E."/>
            <person name="Hu J."/>
            <person name="Lefler F.W."/>
            <person name="Laughinghouse H.D. IV."/>
        </authorList>
    </citation>
    <scope>NUCLEOTIDE SEQUENCE [LARGE SCALE GENOMIC DNA]</scope>
    <source>
        <strain evidence="2 3">BLCC-M143</strain>
    </source>
</reference>
<evidence type="ECO:0000313" key="2">
    <source>
        <dbReference type="EMBL" id="MDJ1185836.1"/>
    </source>
</evidence>
<dbReference type="Proteomes" id="UP001232992">
    <property type="component" value="Unassembled WGS sequence"/>
</dbReference>
<keyword evidence="1" id="KW-1133">Transmembrane helix</keyword>
<gene>
    <name evidence="2" type="ORF">PMH09_21890</name>
</gene>
<protein>
    <submittedName>
        <fullName evidence="2">IS4 family transposase</fullName>
    </submittedName>
</protein>
<feature type="non-terminal residue" evidence="2">
    <location>
        <position position="121"/>
    </location>
</feature>
<accession>A0ABT7C326</accession>
<proteinExistence type="predicted"/>
<feature type="transmembrane region" description="Helical" evidence="1">
    <location>
        <begin position="15"/>
        <end position="33"/>
    </location>
</feature>
<sequence>MQHSNSIREQLRPHLGWHGARLSFVALFIIALFRAKTVNLAELAFEALFPGVKIAYLTGDREFVGKPWLSFLMLDEPIRFRLRIRQTDKISRGTGQPAIAGAHLFGSLTIGESRVLPGRRW</sequence>
<organism evidence="2 3">
    <name type="scientific">Roseofilum casamattae BLCC-M143</name>
    <dbReference type="NCBI Taxonomy" id="3022442"/>
    <lineage>
        <taxon>Bacteria</taxon>
        <taxon>Bacillati</taxon>
        <taxon>Cyanobacteriota</taxon>
        <taxon>Cyanophyceae</taxon>
        <taxon>Desertifilales</taxon>
        <taxon>Desertifilaceae</taxon>
        <taxon>Roseofilum</taxon>
        <taxon>Roseofilum casamattae</taxon>
    </lineage>
</organism>
<keyword evidence="1" id="KW-0812">Transmembrane</keyword>
<evidence type="ECO:0000256" key="1">
    <source>
        <dbReference type="SAM" id="Phobius"/>
    </source>
</evidence>
<dbReference type="EMBL" id="JAQOSQ010000054">
    <property type="protein sequence ID" value="MDJ1185836.1"/>
    <property type="molecule type" value="Genomic_DNA"/>
</dbReference>
<keyword evidence="1" id="KW-0472">Membrane</keyword>